<dbReference type="PANTHER" id="PTHR43747">
    <property type="entry name" value="FAD-BINDING PROTEIN"/>
    <property type="match status" value="1"/>
</dbReference>
<dbReference type="KEGG" id="ccz:CCALI_00884"/>
<dbReference type="Proteomes" id="UP000014227">
    <property type="component" value="Chromosome I"/>
</dbReference>
<sequence>MDFDIAIVGSGFGGSILGMIARRLGYRVLLVERGTHPRFAIGESTSPLFNLLLEETAERYDLPVLRILSAYGSWQRTYPQVACGLKRGFTFFEHIEGRHCNASTDPASQLMVAASPCDEVADTHWYRADVDALLVEEAQRMGVDYTDHTDLVRLQRQPGGGWRLEGERLGKPMVFSCRFVVDASGPRGFLSRAFVIPNRGFSNYPKTQAVYTHFTDVRRCETVPDYVLPCPAPYPMDDAAVHHLFNGGWIWVLRFNNGITSAGAALDETLAVQLGVAADPEGGWKRLLARYPSLQELFDGAQTIRPFIFVPSLPWRSQSVVGEGWAMLPSAMASIDPLFSTGFPLNLLGILRLATIWQHGLEESHLSRALPIYAEVALAEADFTARYVAACRKAMGCFPLFAALSMFYFAAASFSEMARRLRRPNLAAHYMAEDRKDFMEGWARCEAMLDAVLEQPTPAALLCFERAVAEAVENLNVAGLCDPHKQNRYGVDFEDVVRGAEKLGFTPETIREIIKTAPWAQGC</sequence>
<organism evidence="3 4">
    <name type="scientific">Chthonomonas calidirosea (strain DSM 23976 / ICMP 18418 / T49)</name>
    <dbReference type="NCBI Taxonomy" id="1303518"/>
    <lineage>
        <taxon>Bacteria</taxon>
        <taxon>Bacillati</taxon>
        <taxon>Armatimonadota</taxon>
        <taxon>Chthonomonadia</taxon>
        <taxon>Chthonomonadales</taxon>
        <taxon>Chthonomonadaceae</taxon>
        <taxon>Chthonomonas</taxon>
    </lineage>
</organism>
<dbReference type="RefSeq" id="WP_016482261.1">
    <property type="nucleotide sequence ID" value="NC_021487.1"/>
</dbReference>
<dbReference type="eggNOG" id="COG0644">
    <property type="taxonomic scope" value="Bacteria"/>
</dbReference>
<evidence type="ECO:0000256" key="1">
    <source>
        <dbReference type="ARBA" id="ARBA00023002"/>
    </source>
</evidence>
<accession>S0ETY7</accession>
<proteinExistence type="inferred from homology"/>
<dbReference type="InParanoid" id="S0ETY7"/>
<keyword evidence="4" id="KW-1185">Reference proteome</keyword>
<dbReference type="SUPFAM" id="SSF51905">
    <property type="entry name" value="FAD/NAD(P)-binding domain"/>
    <property type="match status" value="1"/>
</dbReference>
<dbReference type="EC" id="1.14.14.-" evidence="3"/>
<gene>
    <name evidence="3" type="ORF">CCALI_00884</name>
</gene>
<dbReference type="OrthoDB" id="9806565at2"/>
<dbReference type="PANTHER" id="PTHR43747:SF5">
    <property type="entry name" value="FAD-BINDING DOMAIN-CONTAINING PROTEIN"/>
    <property type="match status" value="1"/>
</dbReference>
<dbReference type="GO" id="GO:0016491">
    <property type="term" value="F:oxidoreductase activity"/>
    <property type="evidence" value="ECO:0007669"/>
    <property type="project" value="UniProtKB-KW"/>
</dbReference>
<evidence type="ECO:0000313" key="4">
    <source>
        <dbReference type="Proteomes" id="UP000014227"/>
    </source>
</evidence>
<dbReference type="Gene3D" id="3.50.50.60">
    <property type="entry name" value="FAD/NAD(P)-binding domain"/>
    <property type="match status" value="1"/>
</dbReference>
<reference evidence="4" key="1">
    <citation type="submission" date="2013-03" db="EMBL/GenBank/DDBJ databases">
        <title>Genome sequence of Chthonomonas calidirosea, the first sequenced genome from the Armatimonadetes phylum (formally candidate division OP10).</title>
        <authorList>
            <person name="Lee K.C.Y."/>
            <person name="Morgan X.C."/>
            <person name="Dunfield P.F."/>
            <person name="Tamas I."/>
            <person name="Houghton K.M."/>
            <person name="Vyssotski M."/>
            <person name="Ryan J.L.J."/>
            <person name="Lagutin K."/>
            <person name="McDonald I.R."/>
            <person name="Stott M.B."/>
        </authorList>
    </citation>
    <scope>NUCLEOTIDE SEQUENCE [LARGE SCALE GENOMIC DNA]</scope>
    <source>
        <strain evidence="4">DSM 23976 / ICMP 18418 / T49</strain>
    </source>
</reference>
<keyword evidence="1 3" id="KW-0560">Oxidoreductase</keyword>
<dbReference type="InterPro" id="IPR036188">
    <property type="entry name" value="FAD/NAD-bd_sf"/>
</dbReference>
<comment type="similarity">
    <text evidence="2">Belongs to the flavin-dependent halogenase family. Bacterial tryptophan halogenase subfamily.</text>
</comment>
<dbReference type="STRING" id="454171.CP488_00271"/>
<evidence type="ECO:0000313" key="3">
    <source>
        <dbReference type="EMBL" id="CCW34707.1"/>
    </source>
</evidence>
<dbReference type="AlphaFoldDB" id="S0ETY7"/>
<name>S0ETY7_CHTCT</name>
<dbReference type="HOGENOM" id="CLU_025990_0_0_0"/>
<evidence type="ECO:0000256" key="2">
    <source>
        <dbReference type="ARBA" id="ARBA00038396"/>
    </source>
</evidence>
<protein>
    <submittedName>
        <fullName evidence="3">FAD binding domain</fullName>
        <ecNumber evidence="3">1.14.14.-</ecNumber>
    </submittedName>
</protein>
<dbReference type="PATRIC" id="fig|1303518.3.peg.892"/>
<dbReference type="EMBL" id="HF951689">
    <property type="protein sequence ID" value="CCW34707.1"/>
    <property type="molecule type" value="Genomic_DNA"/>
</dbReference>
<dbReference type="InterPro" id="IPR050816">
    <property type="entry name" value="Flavin-dep_Halogenase_NPB"/>
</dbReference>